<dbReference type="Proteomes" id="UP000186437">
    <property type="component" value="Unassembled WGS sequence"/>
</dbReference>
<dbReference type="EMBL" id="UHEN01000001">
    <property type="protein sequence ID" value="SUN07877.1"/>
    <property type="molecule type" value="Genomic_DNA"/>
</dbReference>
<sequence>MLSIEAIRRAIIADPANQAYTEKGIYPLFQAAPNAKILIVGQAPGWKAQEKGRLFADPSGDHLRAWLGIEPATFYDANQIAILPMDFYYLGKGKSGDLPPRKDFAAKWHPQILANLPKLELIILLGQYAQGYYLKDKKKRTLTETVRAYEEYLYPRKIKNGQEDIVEDRTGVHQDQLTKYSLDFQRVLPRYLPLVHPSPRNNIWQARNPIFKEEIVPVLQTMVQNILSKRENSYN</sequence>
<dbReference type="Pfam" id="PF03167">
    <property type="entry name" value="UDG"/>
    <property type="match status" value="1"/>
</dbReference>
<reference evidence="2" key="2">
    <citation type="submission" date="2016-12" db="EMBL/GenBank/DDBJ databases">
        <authorList>
            <person name="Song W.-J."/>
            <person name="Kurnit D.M."/>
        </authorList>
    </citation>
    <scope>NUCLEOTIDE SEQUENCE [LARGE SCALE GENOMIC DNA]</scope>
    <source>
        <strain evidence="2">ATCC 51725</strain>
    </source>
</reference>
<dbReference type="PANTHER" id="PTHR42160">
    <property type="entry name" value="URACIL-DNA GLYCOSYLASE SUPERFAMILY PROTEIN"/>
    <property type="match status" value="1"/>
</dbReference>
<evidence type="ECO:0000313" key="5">
    <source>
        <dbReference type="Proteomes" id="UP000255213"/>
    </source>
</evidence>
<dbReference type="InterPro" id="IPR005122">
    <property type="entry name" value="Uracil-DNA_glycosylase-like"/>
</dbReference>
<dbReference type="Gene3D" id="3.40.470.10">
    <property type="entry name" value="Uracil-DNA glycosylase-like domain"/>
    <property type="match status" value="1"/>
</dbReference>
<reference evidence="4" key="1">
    <citation type="submission" date="2016-12" db="EMBL/GenBank/DDBJ databases">
        <authorList>
            <person name="Gulvik C.A."/>
        </authorList>
    </citation>
    <scope>NUCLEOTIDE SEQUENCE [LARGE SCALE GENOMIC DNA]</scope>
    <source>
        <strain evidence="4">ATCC 51725</strain>
    </source>
</reference>
<dbReference type="SMART" id="SM00986">
    <property type="entry name" value="UDG"/>
    <property type="match status" value="1"/>
</dbReference>
<protein>
    <submittedName>
        <fullName evidence="3">Uracil-DNA glycosylase</fullName>
    </submittedName>
</protein>
<dbReference type="Proteomes" id="UP000255213">
    <property type="component" value="Unassembled WGS sequence"/>
</dbReference>
<evidence type="ECO:0000313" key="4">
    <source>
        <dbReference type="Proteomes" id="UP000186437"/>
    </source>
</evidence>
<feature type="domain" description="Uracil-DNA glycosylase-like" evidence="1">
    <location>
        <begin position="28"/>
        <end position="220"/>
    </location>
</feature>
<dbReference type="InterPro" id="IPR047124">
    <property type="entry name" value="HI_0220.2"/>
</dbReference>
<evidence type="ECO:0000313" key="3">
    <source>
        <dbReference type="EMBL" id="SUN07877.1"/>
    </source>
</evidence>
<evidence type="ECO:0000313" key="2">
    <source>
        <dbReference type="EMBL" id="OLF50759.1"/>
    </source>
</evidence>
<dbReference type="EMBL" id="MSJL01000001">
    <property type="protein sequence ID" value="OLF50759.1"/>
    <property type="molecule type" value="Genomic_DNA"/>
</dbReference>
<dbReference type="OrthoDB" id="9789139at2"/>
<dbReference type="CDD" id="cd10033">
    <property type="entry name" value="UDG_like"/>
    <property type="match status" value="1"/>
</dbReference>
<name>A0A1Q8EG69_STRAI</name>
<dbReference type="InterPro" id="IPR036895">
    <property type="entry name" value="Uracil-DNA_glycosylase-like_sf"/>
</dbReference>
<evidence type="ECO:0000259" key="1">
    <source>
        <dbReference type="SMART" id="SM00986"/>
    </source>
</evidence>
<accession>A0A1Q8EG69</accession>
<reference evidence="3 5" key="3">
    <citation type="submission" date="2018-06" db="EMBL/GenBank/DDBJ databases">
        <authorList>
            <consortium name="Pathogen Informatics"/>
            <person name="Doyle S."/>
        </authorList>
    </citation>
    <scope>NUCLEOTIDE SEQUENCE [LARGE SCALE GENOMIC DNA]</scope>
    <source>
        <strain evidence="3 5">NCTC12957</strain>
    </source>
</reference>
<dbReference type="AlphaFoldDB" id="A0A1Q8EG69"/>
<dbReference type="SMART" id="SM00987">
    <property type="entry name" value="UreE_C"/>
    <property type="match status" value="1"/>
</dbReference>
<dbReference type="SUPFAM" id="SSF52141">
    <property type="entry name" value="Uracil-DNA glycosylase-like"/>
    <property type="match status" value="1"/>
</dbReference>
<dbReference type="RefSeq" id="WP_075098192.1">
    <property type="nucleotide sequence ID" value="NZ_MSJL01000001.1"/>
</dbReference>
<keyword evidence="4" id="KW-1185">Reference proteome</keyword>
<dbReference type="PANTHER" id="PTHR42160:SF1">
    <property type="entry name" value="URACIL-DNA GLYCOSYLASE SUPERFAMILY PROTEIN"/>
    <property type="match status" value="1"/>
</dbReference>
<proteinExistence type="predicted"/>
<gene>
    <name evidence="2" type="ORF">BU200_00025</name>
    <name evidence="3" type="ORF">NCTC12957_01457</name>
</gene>
<organism evidence="2 4">
    <name type="scientific">Streptococcus acidominimus</name>
    <dbReference type="NCBI Taxonomy" id="1326"/>
    <lineage>
        <taxon>Bacteria</taxon>
        <taxon>Bacillati</taxon>
        <taxon>Bacillota</taxon>
        <taxon>Bacilli</taxon>
        <taxon>Lactobacillales</taxon>
        <taxon>Streptococcaceae</taxon>
        <taxon>Streptococcus</taxon>
    </lineage>
</organism>